<evidence type="ECO:0000313" key="4">
    <source>
        <dbReference type="Proteomes" id="UP000291591"/>
    </source>
</evidence>
<evidence type="ECO:0000313" key="3">
    <source>
        <dbReference type="EMBL" id="RZT84455.1"/>
    </source>
</evidence>
<dbReference type="InterPro" id="IPR043128">
    <property type="entry name" value="Rev_trsase/Diguanyl_cyclase"/>
</dbReference>
<dbReference type="RefSeq" id="WP_130289051.1">
    <property type="nucleotide sequence ID" value="NZ_SHKL01000001.1"/>
</dbReference>
<accession>A0A4Q7URZ6</accession>
<dbReference type="InterPro" id="IPR000160">
    <property type="entry name" value="GGDEF_dom"/>
</dbReference>
<sequence length="377" mass="41218">MLRDSDPARRSAPSGTSLRTVTKPLLIAASHAIEEFALATARDAPMAVVALFQRLSYFEREAHLYARIAEVADVTLVGLVGDVPPRLPPGVSHVVLSENEPLAREWSVTVLTPRSGATLVARDLEQVDGAARSLERGRLFSGWWSFRRGDAYGELMRLRTTMGPRLTTDQNGGLDEVLARVVSVPGTESDTRHDAATTLLLNRLSEERRRADHTANKLDEVAPGAERDPRSGLPTRAFLERWTDRSATGTLPVGLVLLRVHELAATRHRFGFRAELAVMQSIARILRHRTGPADRAVRVGREEFLLVLPSRDIELLADEAARVQATISALSGAYPFVPTPATAVITRTRARPLPVGELWAALDRATEAGIPVTLLRG</sequence>
<feature type="region of interest" description="Disordered" evidence="1">
    <location>
        <begin position="211"/>
        <end position="232"/>
    </location>
</feature>
<keyword evidence="4" id="KW-1185">Reference proteome</keyword>
<proteinExistence type="predicted"/>
<comment type="caution">
    <text evidence="3">The sequence shown here is derived from an EMBL/GenBank/DDBJ whole genome shotgun (WGS) entry which is preliminary data.</text>
</comment>
<organism evidence="3 4">
    <name type="scientific">Pseudonocardia sediminis</name>
    <dbReference type="NCBI Taxonomy" id="1397368"/>
    <lineage>
        <taxon>Bacteria</taxon>
        <taxon>Bacillati</taxon>
        <taxon>Actinomycetota</taxon>
        <taxon>Actinomycetes</taxon>
        <taxon>Pseudonocardiales</taxon>
        <taxon>Pseudonocardiaceae</taxon>
        <taxon>Pseudonocardia</taxon>
    </lineage>
</organism>
<feature type="compositionally biased region" description="Basic and acidic residues" evidence="1">
    <location>
        <begin position="211"/>
        <end position="230"/>
    </location>
</feature>
<name>A0A4Q7URZ6_PSEST</name>
<dbReference type="InterPro" id="IPR019278">
    <property type="entry name" value="DICT_dom"/>
</dbReference>
<evidence type="ECO:0000256" key="1">
    <source>
        <dbReference type="SAM" id="MobiDB-lite"/>
    </source>
</evidence>
<gene>
    <name evidence="3" type="ORF">EV383_1296</name>
</gene>
<dbReference type="Gene3D" id="3.30.70.270">
    <property type="match status" value="1"/>
</dbReference>
<protein>
    <submittedName>
        <fullName evidence="3">Diguanylate cyclase with GGDEF domain</fullName>
    </submittedName>
</protein>
<evidence type="ECO:0000259" key="2">
    <source>
        <dbReference type="PROSITE" id="PS50887"/>
    </source>
</evidence>
<dbReference type="Pfam" id="PF10069">
    <property type="entry name" value="DICT"/>
    <property type="match status" value="1"/>
</dbReference>
<reference evidence="3 4" key="1">
    <citation type="submission" date="2019-02" db="EMBL/GenBank/DDBJ databases">
        <title>Sequencing the genomes of 1000 actinobacteria strains.</title>
        <authorList>
            <person name="Klenk H.-P."/>
        </authorList>
    </citation>
    <scope>NUCLEOTIDE SEQUENCE [LARGE SCALE GENOMIC DNA]</scope>
    <source>
        <strain evidence="3 4">DSM 45779</strain>
    </source>
</reference>
<dbReference type="SUPFAM" id="SSF55073">
    <property type="entry name" value="Nucleotide cyclase"/>
    <property type="match status" value="1"/>
</dbReference>
<feature type="domain" description="GGDEF" evidence="2">
    <location>
        <begin position="251"/>
        <end position="377"/>
    </location>
</feature>
<dbReference type="EMBL" id="SHKL01000001">
    <property type="protein sequence ID" value="RZT84455.1"/>
    <property type="molecule type" value="Genomic_DNA"/>
</dbReference>
<dbReference type="PROSITE" id="PS50887">
    <property type="entry name" value="GGDEF"/>
    <property type="match status" value="1"/>
</dbReference>
<dbReference type="Pfam" id="PF00990">
    <property type="entry name" value="GGDEF"/>
    <property type="match status" value="1"/>
</dbReference>
<dbReference type="OrthoDB" id="3571050at2"/>
<dbReference type="AlphaFoldDB" id="A0A4Q7URZ6"/>
<dbReference type="Proteomes" id="UP000291591">
    <property type="component" value="Unassembled WGS sequence"/>
</dbReference>
<dbReference type="InterPro" id="IPR029787">
    <property type="entry name" value="Nucleotide_cyclase"/>
</dbReference>